<dbReference type="AlphaFoldDB" id="A0AA38R902"/>
<dbReference type="Proteomes" id="UP001174691">
    <property type="component" value="Unassembled WGS sequence"/>
</dbReference>
<reference evidence="1" key="1">
    <citation type="submission" date="2022-07" db="EMBL/GenBank/DDBJ databases">
        <title>Fungi with potential for degradation of polypropylene.</title>
        <authorList>
            <person name="Gostincar C."/>
        </authorList>
    </citation>
    <scope>NUCLEOTIDE SEQUENCE</scope>
    <source>
        <strain evidence="1">EXF-13287</strain>
    </source>
</reference>
<proteinExistence type="predicted"/>
<sequence length="358" mass="41264">ISPAPLSVADHLRQRLKLVRLQHTFTDPDAVATHVESVIARREVRFAALHARRLLDSARARAERRRLFLASPDPFVAWDTPRVLPAEMFYRPPPPACVVALTGIPTSAWGYGGVCMDHLLREDLLRPGRAVPIFAGEVRNGMGVLEKFDPVARRERAERFDVMRVERAVYFAGKWGKREAGRKCLRCRMKGLPCSFERMAGREKGTCEGCRRNRCKWCLRVWDGKAKGEEGWRYVRVKIRRGLKKVEMVVSVKEEEEEVDAGEVRRYAEELTDGEDVSVFGTALDKGAMVLPYWKDAYCKTLTKERALDKVFVEKWTGQEVEQQEVDMEGATSKDYFRLLDQKWRRRHPYQPREPSRG</sequence>
<accession>A0AA38R902</accession>
<keyword evidence="2" id="KW-1185">Reference proteome</keyword>
<gene>
    <name evidence="1" type="ORF">NKR19_g9137</name>
</gene>
<comment type="caution">
    <text evidence="1">The sequence shown here is derived from an EMBL/GenBank/DDBJ whole genome shotgun (WGS) entry which is preliminary data.</text>
</comment>
<organism evidence="1 2">
    <name type="scientific">Coniochaeta hoffmannii</name>
    <dbReference type="NCBI Taxonomy" id="91930"/>
    <lineage>
        <taxon>Eukaryota</taxon>
        <taxon>Fungi</taxon>
        <taxon>Dikarya</taxon>
        <taxon>Ascomycota</taxon>
        <taxon>Pezizomycotina</taxon>
        <taxon>Sordariomycetes</taxon>
        <taxon>Sordariomycetidae</taxon>
        <taxon>Coniochaetales</taxon>
        <taxon>Coniochaetaceae</taxon>
        <taxon>Coniochaeta</taxon>
    </lineage>
</organism>
<name>A0AA38R902_9PEZI</name>
<evidence type="ECO:0000313" key="2">
    <source>
        <dbReference type="Proteomes" id="UP001174691"/>
    </source>
</evidence>
<feature type="non-terminal residue" evidence="1">
    <location>
        <position position="1"/>
    </location>
</feature>
<protein>
    <submittedName>
        <fullName evidence="1">Uncharacterized protein</fullName>
    </submittedName>
</protein>
<evidence type="ECO:0000313" key="1">
    <source>
        <dbReference type="EMBL" id="KAJ9133224.1"/>
    </source>
</evidence>
<dbReference type="EMBL" id="JANBVN010000206">
    <property type="protein sequence ID" value="KAJ9133224.1"/>
    <property type="molecule type" value="Genomic_DNA"/>
</dbReference>